<protein>
    <submittedName>
        <fullName evidence="3">5'-nucleotidase, lipoprotein e(P4) family</fullName>
    </submittedName>
</protein>
<dbReference type="InterPro" id="IPR036412">
    <property type="entry name" value="HAD-like_sf"/>
</dbReference>
<feature type="signal peptide" evidence="2">
    <location>
        <begin position="1"/>
        <end position="23"/>
    </location>
</feature>
<dbReference type="SFLD" id="SFLDS00003">
    <property type="entry name" value="Haloacid_Dehalogenase"/>
    <property type="match status" value="1"/>
</dbReference>
<dbReference type="NCBIfam" id="TIGR01533">
    <property type="entry name" value="lipo_e_P4"/>
    <property type="match status" value="1"/>
</dbReference>
<evidence type="ECO:0000256" key="2">
    <source>
        <dbReference type="SAM" id="SignalP"/>
    </source>
</evidence>
<dbReference type="CDD" id="cd07534">
    <property type="entry name" value="HAD_CAP"/>
    <property type="match status" value="1"/>
</dbReference>
<dbReference type="PANTHER" id="PTHR31284">
    <property type="entry name" value="ACID PHOSPHATASE-LIKE PROTEIN"/>
    <property type="match status" value="1"/>
</dbReference>
<dbReference type="EMBL" id="JARTLI010000005">
    <property type="protein sequence ID" value="MED5051323.1"/>
    <property type="molecule type" value="Genomic_DNA"/>
</dbReference>
<feature type="chain" id="PRO_5044791606" evidence="2">
    <location>
        <begin position="24"/>
        <end position="284"/>
    </location>
</feature>
<dbReference type="InterPro" id="IPR006423">
    <property type="entry name" value="Lipo_e_P4"/>
</dbReference>
<evidence type="ECO:0000313" key="3">
    <source>
        <dbReference type="EMBL" id="MED5051323.1"/>
    </source>
</evidence>
<dbReference type="PIRSF" id="PIRSF019271">
    <property type="entry name" value="Acid_Ptase_C"/>
    <property type="match status" value="1"/>
</dbReference>
<dbReference type="SFLD" id="SFLDG01125">
    <property type="entry name" value="C1.1:_Acid_Phosphatase_Like"/>
    <property type="match status" value="1"/>
</dbReference>
<name>A0ABD5ISZ5_9BACL</name>
<comment type="caution">
    <text evidence="3">The sequence shown here is derived from an EMBL/GenBank/DDBJ whole genome shotgun (WGS) entry which is preliminary data.</text>
</comment>
<dbReference type="Pfam" id="PF03767">
    <property type="entry name" value="Acid_phosphat_B"/>
    <property type="match status" value="1"/>
</dbReference>
<dbReference type="RefSeq" id="WP_066149838.1">
    <property type="nucleotide sequence ID" value="NZ_JARTLI010000005.1"/>
</dbReference>
<keyword evidence="1 2" id="KW-0732">Signal</keyword>
<evidence type="ECO:0000256" key="1">
    <source>
        <dbReference type="ARBA" id="ARBA00022729"/>
    </source>
</evidence>
<dbReference type="PANTHER" id="PTHR31284:SF10">
    <property type="entry name" value="ACID PHOSPHATASE-LIKE PROTEIN"/>
    <property type="match status" value="1"/>
</dbReference>
<dbReference type="InterPro" id="IPR023214">
    <property type="entry name" value="HAD_sf"/>
</dbReference>
<dbReference type="AlphaFoldDB" id="A0ABD5ISZ5"/>
<dbReference type="InterPro" id="IPR005519">
    <property type="entry name" value="Acid_phosphat_B-like"/>
</dbReference>
<evidence type="ECO:0000313" key="4">
    <source>
        <dbReference type="Proteomes" id="UP001339962"/>
    </source>
</evidence>
<accession>A0ABD5ISZ5</accession>
<reference evidence="3 4" key="1">
    <citation type="submission" date="2023-03" db="EMBL/GenBank/DDBJ databases">
        <title>Bacillus Genome Sequencing.</title>
        <authorList>
            <person name="Dunlap C."/>
        </authorList>
    </citation>
    <scope>NUCLEOTIDE SEQUENCE [LARGE SCALE GENOMIC DNA]</scope>
    <source>
        <strain evidence="3 4">NRS-38</strain>
    </source>
</reference>
<dbReference type="SUPFAM" id="SSF56784">
    <property type="entry name" value="HAD-like"/>
    <property type="match status" value="1"/>
</dbReference>
<organism evidence="3 4">
    <name type="scientific">Anoxybacteroides rupiense</name>
    <dbReference type="NCBI Taxonomy" id="311460"/>
    <lineage>
        <taxon>Bacteria</taxon>
        <taxon>Bacillati</taxon>
        <taxon>Bacillota</taxon>
        <taxon>Bacilli</taxon>
        <taxon>Bacillales</taxon>
        <taxon>Anoxybacillaceae</taxon>
        <taxon>Anoxybacteroides</taxon>
    </lineage>
</organism>
<keyword evidence="3" id="KW-0449">Lipoprotein</keyword>
<dbReference type="Proteomes" id="UP001339962">
    <property type="component" value="Unassembled WGS sequence"/>
</dbReference>
<sequence>MNKWSNTLSGLIAASIFSFSVFAVNAETAIAPQSVEKTVPSTSNNEHMLMATLWYQKSGEMQALYYQAYNLGKMVVDDALKQKRNSHSRKKLAIVLDIDETILNNSPYEAYIIQKGVPNFTDWHKWVMQAQAEALPGAVEFLTYVDSKGIDIFYVSNRDENEGKATIKNLKEKGFPQATADHMLFRAKENSKEPRRQKIQQTHEIVALFGDNLSDFTKEFDQKPLEERNANVDRFREEFGRKFIVLPNPMYGDWENAIYGYDLDQTFAEKAKVRKQALNAYPLK</sequence>
<gene>
    <name evidence="3" type="ORF">P9850_05530</name>
</gene>
<dbReference type="Gene3D" id="3.40.50.1000">
    <property type="entry name" value="HAD superfamily/HAD-like"/>
    <property type="match status" value="1"/>
</dbReference>
<proteinExistence type="predicted"/>